<accession>A0ABY4JQA3</accession>
<evidence type="ECO:0000313" key="2">
    <source>
        <dbReference type="EMBL" id="UPM55626.1"/>
    </source>
</evidence>
<reference evidence="2 3" key="1">
    <citation type="submission" date="2022-04" db="EMBL/GenBank/DDBJ databases">
        <title>Mechanism of arsenic methylation and mitigation arsenic toxicity by Bacillus sp. LH14 from an Arsenic-Contaminated Paddy Soil.</title>
        <authorList>
            <person name="Wang D."/>
        </authorList>
    </citation>
    <scope>NUCLEOTIDE SEQUENCE [LARGE SCALE GENOMIC DNA]</scope>
    <source>
        <strain evidence="2 3">LH14</strain>
    </source>
</reference>
<keyword evidence="1" id="KW-0472">Membrane</keyword>
<proteinExistence type="predicted"/>
<gene>
    <name evidence="2" type="ORF">MY490_07265</name>
</gene>
<dbReference type="RefSeq" id="WP_248268626.1">
    <property type="nucleotide sequence ID" value="NZ_CP096034.1"/>
</dbReference>
<keyword evidence="1" id="KW-1133">Transmembrane helix</keyword>
<evidence type="ECO:0000313" key="3">
    <source>
        <dbReference type="Proteomes" id="UP000830639"/>
    </source>
</evidence>
<feature type="transmembrane region" description="Helical" evidence="1">
    <location>
        <begin position="12"/>
        <end position="35"/>
    </location>
</feature>
<organism evidence="2 3">
    <name type="scientific">Gottfriedia acidiceleris</name>
    <dbReference type="NCBI Taxonomy" id="371036"/>
    <lineage>
        <taxon>Bacteria</taxon>
        <taxon>Bacillati</taxon>
        <taxon>Bacillota</taxon>
        <taxon>Bacilli</taxon>
        <taxon>Bacillales</taxon>
        <taxon>Bacillaceae</taxon>
        <taxon>Gottfriedia</taxon>
    </lineage>
</organism>
<dbReference type="Proteomes" id="UP000830639">
    <property type="component" value="Chromosome"/>
</dbReference>
<feature type="transmembrane region" description="Helical" evidence="1">
    <location>
        <begin position="88"/>
        <end position="107"/>
    </location>
</feature>
<keyword evidence="3" id="KW-1185">Reference proteome</keyword>
<feature type="transmembrane region" description="Helical" evidence="1">
    <location>
        <begin position="113"/>
        <end position="136"/>
    </location>
</feature>
<keyword evidence="1" id="KW-0812">Transmembrane</keyword>
<protein>
    <submittedName>
        <fullName evidence="2">Uncharacterized protein</fullName>
    </submittedName>
</protein>
<sequence length="154" mass="17291">MIPFGDLHNDLGGIAFALGWLIIVVPFAFTLIFITKEMAIGDEERLQDEIKQGVHDYARLNKKPFITETNDSPQIDTTMAKRPLPIKLVGLIVSALITYVTVKGIYSDGNSDLTSIGLVVMWSLFFLTQGVLWWVATSQGKQDVYQDVTIQRRM</sequence>
<evidence type="ECO:0000256" key="1">
    <source>
        <dbReference type="SAM" id="Phobius"/>
    </source>
</evidence>
<name>A0ABY4JQA3_9BACI</name>
<dbReference type="EMBL" id="CP096034">
    <property type="protein sequence ID" value="UPM55626.1"/>
    <property type="molecule type" value="Genomic_DNA"/>
</dbReference>